<dbReference type="InterPro" id="IPR008966">
    <property type="entry name" value="Adhesion_dom_sf"/>
</dbReference>
<dbReference type="OrthoDB" id="8970968at2"/>
<dbReference type="EMBL" id="LXEW01000009">
    <property type="protein sequence ID" value="OAT54659.1"/>
    <property type="molecule type" value="Genomic_DNA"/>
</dbReference>
<sequence length="331" mass="36424">MSIMKQWHWYIGIGVFLTASYASASCTRTSTRTYELNMQMGRVIVDPNLNVGDVIAEQTWEMRENANAIYANCKKGTVITAQVTMPTLTALSNKVYQTNVPGIGMKFHREGAVRMTYPDVFYAPNTSNYYLAGSTFILTLVKTAPVTGSGTIASGLYTSYGYIPNNNPFLITKLDAHAITIVSPSCQVEGGQEKNIVLDPIKRAQLSGVGTTAGEKDFDLRLICSGGVSVTGYANVNLTFNGDIPPRMNNNQGVLINQIQSSNGAAGVGIQVLEKENKKPIMFNQIYKVGRLIDQQNKYLDLKYTARYYQYGQKISAGEVNSKMVFDITYD</sequence>
<dbReference type="Pfam" id="PF00419">
    <property type="entry name" value="Fimbrial"/>
    <property type="match status" value="1"/>
</dbReference>
<dbReference type="InterPro" id="IPR000259">
    <property type="entry name" value="Adhesion_dom_fimbrial"/>
</dbReference>
<dbReference type="PANTHER" id="PTHR33420">
    <property type="entry name" value="FIMBRIAL SUBUNIT ELFA-RELATED"/>
    <property type="match status" value="1"/>
</dbReference>
<keyword evidence="3" id="KW-0281">Fimbrium</keyword>
<dbReference type="InterPro" id="IPR036937">
    <property type="entry name" value="Adhesion_dom_fimbrial_sf"/>
</dbReference>
<dbReference type="GO" id="GO:0043709">
    <property type="term" value="P:cell adhesion involved in single-species biofilm formation"/>
    <property type="evidence" value="ECO:0007669"/>
    <property type="project" value="TreeGrafter"/>
</dbReference>
<evidence type="ECO:0000259" key="5">
    <source>
        <dbReference type="Pfam" id="PF00419"/>
    </source>
</evidence>
<dbReference type="PROSITE" id="PS51257">
    <property type="entry name" value="PROKAR_LIPOPROTEIN"/>
    <property type="match status" value="1"/>
</dbReference>
<keyword evidence="4" id="KW-0732">Signal</keyword>
<keyword evidence="8" id="KW-1185">Reference proteome</keyword>
<dbReference type="PATRIC" id="fig|1354272.4.peg.367"/>
<evidence type="ECO:0000313" key="8">
    <source>
        <dbReference type="Proteomes" id="UP000078224"/>
    </source>
</evidence>
<comment type="caution">
    <text evidence="7">The sequence shown here is derived from an EMBL/GenBank/DDBJ whole genome shotgun (WGS) entry which is preliminary data.</text>
</comment>
<feature type="domain" description="Fimbrial-type adhesion" evidence="5">
    <location>
        <begin position="180"/>
        <end position="331"/>
    </location>
</feature>
<name>A0A1B7K3D3_9GAMM</name>
<dbReference type="Proteomes" id="UP000078224">
    <property type="component" value="Unassembled WGS sequence"/>
</dbReference>
<accession>A0A1B7K3D3</accession>
<dbReference type="Gene3D" id="2.60.40.3310">
    <property type="match status" value="1"/>
</dbReference>
<reference evidence="7 8" key="1">
    <citation type="submission" date="2016-04" db="EMBL/GenBank/DDBJ databases">
        <title>ATOL: Assembling a taxonomically balanced genome-scale reconstruction of the evolutionary history of the Enterobacteriaceae.</title>
        <authorList>
            <person name="Plunkett G.III."/>
            <person name="Neeno-Eckwall E.C."/>
            <person name="Glasner J.D."/>
            <person name="Perna N.T."/>
        </authorList>
    </citation>
    <scope>NUCLEOTIDE SEQUENCE [LARGE SCALE GENOMIC DNA]</scope>
    <source>
        <strain evidence="7 8">ATCC 35613</strain>
    </source>
</reference>
<dbReference type="Pfam" id="PF22003">
    <property type="entry name" value="MrkDrd"/>
    <property type="match status" value="1"/>
</dbReference>
<feature type="domain" description="MrkD-like receptor binding" evidence="6">
    <location>
        <begin position="36"/>
        <end position="176"/>
    </location>
</feature>
<dbReference type="InterPro" id="IPR050263">
    <property type="entry name" value="Bact_Fimbrial_Adh_Pro"/>
</dbReference>
<dbReference type="SUPFAM" id="SSF49401">
    <property type="entry name" value="Bacterial adhesins"/>
    <property type="match status" value="1"/>
</dbReference>
<dbReference type="RefSeq" id="WP_068443631.1">
    <property type="nucleotide sequence ID" value="NZ_LXEW01000009.1"/>
</dbReference>
<comment type="similarity">
    <text evidence="2">Belongs to the fimbrial protein family.</text>
</comment>
<dbReference type="PANTHER" id="PTHR33420:SF14">
    <property type="entry name" value="TYPE 1 FIMBRIN D-MANNOSE SPECIFIC ADHESIN"/>
    <property type="match status" value="1"/>
</dbReference>
<evidence type="ECO:0000259" key="6">
    <source>
        <dbReference type="Pfam" id="PF22003"/>
    </source>
</evidence>
<evidence type="ECO:0000313" key="7">
    <source>
        <dbReference type="EMBL" id="OAT54659.1"/>
    </source>
</evidence>
<evidence type="ECO:0000256" key="3">
    <source>
        <dbReference type="ARBA" id="ARBA00023263"/>
    </source>
</evidence>
<dbReference type="GO" id="GO:0009289">
    <property type="term" value="C:pilus"/>
    <property type="evidence" value="ECO:0007669"/>
    <property type="project" value="UniProtKB-SubCell"/>
</dbReference>
<protein>
    <submittedName>
        <fullName evidence="7">Uncharacterized protein</fullName>
    </submittedName>
</protein>
<feature type="chain" id="PRO_5008595801" evidence="4">
    <location>
        <begin position="25"/>
        <end position="331"/>
    </location>
</feature>
<dbReference type="AlphaFoldDB" id="A0A1B7K3D3"/>
<comment type="subcellular location">
    <subcellularLocation>
        <location evidence="1">Fimbrium</location>
    </subcellularLocation>
</comment>
<evidence type="ECO:0000256" key="2">
    <source>
        <dbReference type="ARBA" id="ARBA00006671"/>
    </source>
</evidence>
<proteinExistence type="inferred from homology"/>
<dbReference type="InterPro" id="IPR054160">
    <property type="entry name" value="MrkD_recept-bd"/>
</dbReference>
<dbReference type="Gene3D" id="2.60.40.1090">
    <property type="entry name" value="Fimbrial-type adhesion domain"/>
    <property type="match status" value="1"/>
</dbReference>
<evidence type="ECO:0000256" key="1">
    <source>
        <dbReference type="ARBA" id="ARBA00004561"/>
    </source>
</evidence>
<feature type="signal peptide" evidence="4">
    <location>
        <begin position="1"/>
        <end position="24"/>
    </location>
</feature>
<gene>
    <name evidence="7" type="ORF">M998_0353</name>
</gene>
<organism evidence="7 8">
    <name type="scientific">Providencia heimbachae ATCC 35613</name>
    <dbReference type="NCBI Taxonomy" id="1354272"/>
    <lineage>
        <taxon>Bacteria</taxon>
        <taxon>Pseudomonadati</taxon>
        <taxon>Pseudomonadota</taxon>
        <taxon>Gammaproteobacteria</taxon>
        <taxon>Enterobacterales</taxon>
        <taxon>Morganellaceae</taxon>
        <taxon>Providencia</taxon>
    </lineage>
</organism>
<evidence type="ECO:0000256" key="4">
    <source>
        <dbReference type="SAM" id="SignalP"/>
    </source>
</evidence>